<feature type="compositionally biased region" description="Basic and acidic residues" evidence="1">
    <location>
        <begin position="1"/>
        <end position="17"/>
    </location>
</feature>
<dbReference type="AlphaFoldDB" id="E6QZ41"/>
<dbReference type="HOGENOM" id="CLU_2503832_0_0_1"/>
<name>E6QZ41_CRYGW</name>
<dbReference type="OrthoDB" id="10563861at2759"/>
<sequence length="89" mass="10572">MKRDRERVRPKLTDTRDTITSSMQRRSHEPSDREWDEDTGYSETDVFIFRSRVAVCIVLECPGRMLTRQFFRSPISKLKVHTLWSLLLG</sequence>
<proteinExistence type="predicted"/>
<dbReference type="GeneID" id="10188674"/>
<gene>
    <name evidence="2" type="ordered locus">CGB_A1100W</name>
</gene>
<evidence type="ECO:0000313" key="2">
    <source>
        <dbReference type="EMBL" id="ADV19379.1"/>
    </source>
</evidence>
<evidence type="ECO:0000313" key="3">
    <source>
        <dbReference type="Proteomes" id="UP000007805"/>
    </source>
</evidence>
<keyword evidence="3" id="KW-1185">Reference proteome</keyword>
<dbReference type="EMBL" id="CP000286">
    <property type="protein sequence ID" value="ADV19379.1"/>
    <property type="molecule type" value="Genomic_DNA"/>
</dbReference>
<evidence type="ECO:0000256" key="1">
    <source>
        <dbReference type="SAM" id="MobiDB-lite"/>
    </source>
</evidence>
<organism evidence="2 3">
    <name type="scientific">Cryptococcus gattii serotype B (strain WM276 / ATCC MYA-4071)</name>
    <name type="common">Filobasidiella gattii</name>
    <name type="synonym">Cryptococcus bacillisporus</name>
    <dbReference type="NCBI Taxonomy" id="367775"/>
    <lineage>
        <taxon>Eukaryota</taxon>
        <taxon>Fungi</taxon>
        <taxon>Dikarya</taxon>
        <taxon>Basidiomycota</taxon>
        <taxon>Agaricomycotina</taxon>
        <taxon>Tremellomycetes</taxon>
        <taxon>Tremellales</taxon>
        <taxon>Cryptococcaceae</taxon>
        <taxon>Cryptococcus</taxon>
        <taxon>Cryptococcus gattii species complex</taxon>
    </lineage>
</organism>
<dbReference type="Proteomes" id="UP000007805">
    <property type="component" value="Chromosome A"/>
</dbReference>
<accession>E6QZ41</accession>
<feature type="region of interest" description="Disordered" evidence="1">
    <location>
        <begin position="1"/>
        <end position="38"/>
    </location>
</feature>
<reference evidence="2 3" key="1">
    <citation type="journal article" date="2011" name="MBio">
        <title>Genome variation in Cryptococcus gattii, an emerging pathogen of immunocompetent hosts.</title>
        <authorList>
            <person name="D'Souza C.A."/>
            <person name="Kronstad J.W."/>
            <person name="Taylor G."/>
            <person name="Warren R."/>
            <person name="Yuen M."/>
            <person name="Hu G."/>
            <person name="Jung W.H."/>
            <person name="Sham A."/>
            <person name="Kidd S.E."/>
            <person name="Tangen K."/>
            <person name="Lee N."/>
            <person name="Zeilmaker T."/>
            <person name="Sawkins J."/>
            <person name="McVicker G."/>
            <person name="Shah S."/>
            <person name="Gnerre S."/>
            <person name="Griggs A."/>
            <person name="Zeng Q."/>
            <person name="Bartlett K."/>
            <person name="Li W."/>
            <person name="Wang X."/>
            <person name="Heitman J."/>
            <person name="Stajich J.E."/>
            <person name="Fraser J.A."/>
            <person name="Meyer W."/>
            <person name="Carter D."/>
            <person name="Schein J."/>
            <person name="Krzywinski M."/>
            <person name="Kwon-Chung K.J."/>
            <person name="Varma A."/>
            <person name="Wang J."/>
            <person name="Brunham R."/>
            <person name="Fyfe M."/>
            <person name="Ouellette B.F."/>
            <person name="Siddiqui A."/>
            <person name="Marra M."/>
            <person name="Jones S."/>
            <person name="Holt R."/>
            <person name="Birren B.W."/>
            <person name="Galagan J.E."/>
            <person name="Cuomo C.A."/>
        </authorList>
    </citation>
    <scope>NUCLEOTIDE SEQUENCE [LARGE SCALE GENOMIC DNA]</scope>
    <source>
        <strain evidence="3">WM276 / ATCC MYA-4071</strain>
    </source>
</reference>
<dbReference type="VEuPathDB" id="FungiDB:CGB_A1100W"/>
<dbReference type="RefSeq" id="XP_003191166.1">
    <property type="nucleotide sequence ID" value="XM_003191118.1"/>
</dbReference>
<reference key="2">
    <citation type="journal article" date="2011" name="MBio">
        <title>Genome variation in Cryptococcus gattii, an emerging pathogen of immunocompetent hosts.</title>
        <authorList>
            <person name="D'Souza C.A."/>
            <person name="Kronstad J.W."/>
            <person name="Taylor G."/>
            <person name="Warren R."/>
            <person name="Yuen M."/>
            <person name="Hu G."/>
            <person name="Jung W.H."/>
            <person name="Sham A."/>
            <person name="Kidd S.E."/>
            <person name="Tangen K."/>
            <person name="Lee N."/>
            <person name="Zeilmaker T."/>
            <person name="Sawkins J."/>
            <person name="McVicker G."/>
            <person name="Shah S."/>
            <person name="Gnerre S."/>
            <person name="Griggs A."/>
            <person name="Zeng Q."/>
            <person name="Bartlett K."/>
            <person name="Li W."/>
            <person name="Wang X."/>
            <person name="Heitman J."/>
            <person name="Stajich J.E."/>
            <person name="Fraser J.A."/>
            <person name="Meyer W."/>
            <person name="Carter D."/>
            <person name="Schein J."/>
            <person name="Krzywinski M."/>
            <person name="Kwong-Chung K.J."/>
            <person name="Varma A."/>
            <person name="Wang J."/>
            <person name="Brunham R."/>
            <person name="Fyfe M."/>
            <person name="Ouellette B.F.F."/>
            <person name="Siddiqui A."/>
            <person name="Marra M."/>
            <person name="Jones S."/>
            <person name="Holt R."/>
            <person name="Birren B.W."/>
            <person name="Galagan J.E."/>
            <person name="Cuomo C.A."/>
        </authorList>
    </citation>
    <scope>NUCLEOTIDE SEQUENCE</scope>
    <source>
        <strain>WM276</strain>
    </source>
</reference>
<dbReference type="KEGG" id="cgi:CGB_A1100W"/>
<protein>
    <submittedName>
        <fullName evidence="2">Uncharacterized protein</fullName>
    </submittedName>
</protein>